<keyword evidence="4" id="KW-1185">Reference proteome</keyword>
<feature type="region of interest" description="Disordered" evidence="1">
    <location>
        <begin position="1125"/>
        <end position="1166"/>
    </location>
</feature>
<evidence type="ECO:0000256" key="1">
    <source>
        <dbReference type="SAM" id="MobiDB-lite"/>
    </source>
</evidence>
<feature type="compositionally biased region" description="Low complexity" evidence="1">
    <location>
        <begin position="535"/>
        <end position="546"/>
    </location>
</feature>
<keyword evidence="2" id="KW-1133">Transmembrane helix</keyword>
<feature type="region of interest" description="Disordered" evidence="1">
    <location>
        <begin position="1055"/>
        <end position="1090"/>
    </location>
</feature>
<name>A0A812K5L9_9DINO</name>
<feature type="compositionally biased region" description="Basic and acidic residues" evidence="1">
    <location>
        <begin position="786"/>
        <end position="800"/>
    </location>
</feature>
<dbReference type="OrthoDB" id="421837at2759"/>
<feature type="compositionally biased region" description="Acidic residues" evidence="1">
    <location>
        <begin position="450"/>
        <end position="463"/>
    </location>
</feature>
<feature type="transmembrane region" description="Helical" evidence="2">
    <location>
        <begin position="12"/>
        <end position="30"/>
    </location>
</feature>
<feature type="compositionally biased region" description="Low complexity" evidence="1">
    <location>
        <begin position="406"/>
        <end position="430"/>
    </location>
</feature>
<feature type="region of interest" description="Disordered" evidence="1">
    <location>
        <begin position="1480"/>
        <end position="1518"/>
    </location>
</feature>
<feature type="region of interest" description="Disordered" evidence="1">
    <location>
        <begin position="179"/>
        <end position="210"/>
    </location>
</feature>
<protein>
    <submittedName>
        <fullName evidence="3">Uncharacterized protein</fullName>
    </submittedName>
</protein>
<keyword evidence="2" id="KW-0812">Transmembrane</keyword>
<proteinExistence type="predicted"/>
<feature type="region of interest" description="Disordered" evidence="1">
    <location>
        <begin position="876"/>
        <end position="896"/>
    </location>
</feature>
<feature type="compositionally biased region" description="Low complexity" evidence="1">
    <location>
        <begin position="1194"/>
        <end position="1204"/>
    </location>
</feature>
<feature type="compositionally biased region" description="Polar residues" evidence="1">
    <location>
        <begin position="1060"/>
        <end position="1081"/>
    </location>
</feature>
<organism evidence="3 4">
    <name type="scientific">Symbiodinium natans</name>
    <dbReference type="NCBI Taxonomy" id="878477"/>
    <lineage>
        <taxon>Eukaryota</taxon>
        <taxon>Sar</taxon>
        <taxon>Alveolata</taxon>
        <taxon>Dinophyceae</taxon>
        <taxon>Suessiales</taxon>
        <taxon>Symbiodiniaceae</taxon>
        <taxon>Symbiodinium</taxon>
    </lineage>
</organism>
<feature type="compositionally biased region" description="Basic residues" evidence="1">
    <location>
        <begin position="520"/>
        <end position="534"/>
    </location>
</feature>
<feature type="region of interest" description="Disordered" evidence="1">
    <location>
        <begin position="647"/>
        <end position="666"/>
    </location>
</feature>
<accession>A0A812K5L9</accession>
<feature type="region of interest" description="Disordered" evidence="1">
    <location>
        <begin position="1194"/>
        <end position="1217"/>
    </location>
</feature>
<evidence type="ECO:0000313" key="4">
    <source>
        <dbReference type="Proteomes" id="UP000604046"/>
    </source>
</evidence>
<feature type="compositionally biased region" description="Low complexity" evidence="1">
    <location>
        <begin position="179"/>
        <end position="194"/>
    </location>
</feature>
<dbReference type="Proteomes" id="UP000604046">
    <property type="component" value="Unassembled WGS sequence"/>
</dbReference>
<feature type="transmembrane region" description="Helical" evidence="2">
    <location>
        <begin position="87"/>
        <end position="105"/>
    </location>
</feature>
<comment type="caution">
    <text evidence="3">The sequence shown here is derived from an EMBL/GenBank/DDBJ whole genome shotgun (WGS) entry which is preliminary data.</text>
</comment>
<sequence length="1568" mass="175141">FLLVVSNSKYTLDFLFLLECLTDFLFLLAVSHSKYTLDFLFLLECLTDFLFLLAVSHSKYTLDFLFLLECLTDFLFLLAVSHSKYTLDFLFLLECLTDFLFLLAVSHSKYTLDFLFLREYLTDLLFLLAVSLSMDILGFMSFPAVFLTQETLPARDGSHGRASHLPGIPVVGPQPVVQAGEATPAPSSSAGTSEIRSMLRRRAREGDRPKSAIGSVRLEEYSGDRRKYIKWKRAVQAQERLYRLDPSELAMLLYLSTRGEARDVLDQLPIEEYTCTGGLVMLWKLLDETYGENGAEMFERAEQELSSYRLLPGQSMAAYIASMKRLRAQYARIDPESTISDKAWAQRLLNRASLSRRERLDVFYSAGGQYSAVPIENALRHRCSLVHEEERKLPGGRPDGFRHRSASSTTSSLSRSQASTSTRSSSSTRSGGKGRKSHVHVATGELHSVEEEDWEGDYEDLENEDHGVPNIPAEGEILNATSCRGEDEQDEGTDFDDEFSEGGSVSVVEIQEAFQAGWKAKQKAAAHKKARGWKSSRPSEGSSGKSLAERKKSSSCASCGMRGHWRGDPQCPHVKAGKDPLHRPANATAKENEVHYVNFTFMEGAGLIPDVCPSCSAAVPPSAKYCHECGHKNGGKRNPWDLVTSSGVSTGAAVSSDSETQPPRPMKDVRFRASKARVADGRSKNEKEISLKATELLGALPTLSKAEKKEIKYALLREEDESAWNALESHRAAFDPGRARASNDGYPMPFHADRADPQLPVPPSLSGAGASSAEASALAPPSSKTQDGKDKAKSQKQREVEDFRRQLYASSWNGFQCRPSRASPVPTEKQARCPHLFEDLLFTANQHGHFARCSRCDLKNVLYFSVRHGVLMAAKGRGKQEGAENPPHTASGPPGQVVADSGCRTAVAGMAWHRRFQDELRRRGLPWQEVQEHEVFQFGSGGPETSHVAFLYVVGINGNLDVLRMSAVEGGAIGCPGLIGPSELARWSAVFDFRNRTMDLFETKCPMHLTSTRHPAIHLTDYPMDMDDPWSQPAVAEKAELLRKSPQSLAFLAADGGQAGNESDSEGSSHAATSVVNSESEASACETRWDSERKAERRARLEQQWLELLQEDLGVHVVPECVRDRASDAGTDDAESETSHEFGVEQVLSENEDEQPPTEDEHCDPYRDHDVKYLCKKTRQKVNQAARMVREMASSATRAAPTAPEMVPPPGLQSRRRRPGPWRVLEVFTWTMAISMVAVAAGWEAGQPVTLPSFDLLREDHREDARQYIARFDPDLMVVAWPCTKWSILQTFGRRTPEQLHRLARARAEQRVLLEFVCEIVQDHRAKGGVTMGENPRTSAAWKEMSIAAAFEGLPKAETHLCAFGLRRPADEFGQGRRQRLYMKKPTILAADEAILRHAVRLCPRTHRHSPCLEGVRCGGRWVKMSEYAGGYTRQFAEAVVKGAEEALRAKERHGCPVRFVAQTLVPEESFMENDEDILHESPVPGQLDPPDSSLPPEQHHRDPPGVCGGVRPSDLYDDQGELDERQMEALRRHYVMFWRMEVQWREMRVVLVVPRWRSRSRSWRRVR</sequence>
<gene>
    <name evidence="3" type="ORF">SNAT2548_LOCUS7721</name>
</gene>
<feature type="transmembrane region" description="Helical" evidence="2">
    <location>
        <begin position="37"/>
        <end position="55"/>
    </location>
</feature>
<feature type="region of interest" description="Disordered" evidence="1">
    <location>
        <begin position="390"/>
        <end position="464"/>
    </location>
</feature>
<reference evidence="3" key="1">
    <citation type="submission" date="2021-02" db="EMBL/GenBank/DDBJ databases">
        <authorList>
            <person name="Dougan E. K."/>
            <person name="Rhodes N."/>
            <person name="Thang M."/>
            <person name="Chan C."/>
        </authorList>
    </citation>
    <scope>NUCLEOTIDE SEQUENCE</scope>
</reference>
<keyword evidence="2" id="KW-0472">Membrane</keyword>
<feature type="transmembrane region" description="Helical" evidence="2">
    <location>
        <begin position="125"/>
        <end position="147"/>
    </location>
</feature>
<feature type="compositionally biased region" description="Low complexity" evidence="1">
    <location>
        <begin position="647"/>
        <end position="656"/>
    </location>
</feature>
<feature type="compositionally biased region" description="Low complexity" evidence="1">
    <location>
        <begin position="764"/>
        <end position="783"/>
    </location>
</feature>
<dbReference type="EMBL" id="CAJNDS010000550">
    <property type="protein sequence ID" value="CAE7217350.1"/>
    <property type="molecule type" value="Genomic_DNA"/>
</dbReference>
<evidence type="ECO:0000256" key="2">
    <source>
        <dbReference type="SAM" id="Phobius"/>
    </source>
</evidence>
<feature type="non-terminal residue" evidence="3">
    <location>
        <position position="1568"/>
    </location>
</feature>
<feature type="region of interest" description="Disordered" evidence="1">
    <location>
        <begin position="519"/>
        <end position="549"/>
    </location>
</feature>
<evidence type="ECO:0000313" key="3">
    <source>
        <dbReference type="EMBL" id="CAE7217350.1"/>
    </source>
</evidence>
<feature type="region of interest" description="Disordered" evidence="1">
    <location>
        <begin position="735"/>
        <end position="800"/>
    </location>
</feature>